<proteinExistence type="inferred from homology"/>
<dbReference type="GO" id="GO:0004359">
    <property type="term" value="F:glutaminase activity"/>
    <property type="evidence" value="ECO:0007669"/>
    <property type="project" value="UniProtKB-EC"/>
</dbReference>
<dbReference type="EMBL" id="QQZY01000001">
    <property type="protein sequence ID" value="RDI75918.1"/>
    <property type="molecule type" value="Genomic_DNA"/>
</dbReference>
<dbReference type="CDD" id="cd01740">
    <property type="entry name" value="GATase1_FGAR_AT"/>
    <property type="match status" value="1"/>
</dbReference>
<dbReference type="Proteomes" id="UP000254134">
    <property type="component" value="Unassembled WGS sequence"/>
</dbReference>
<name>A0A7M2Z0G8_9ACTN</name>
<keyword evidence="5 8" id="KW-0378">Hydrolase</keyword>
<dbReference type="GO" id="GO:0006189">
    <property type="term" value="P:'de novo' IMP biosynthetic process"/>
    <property type="evidence" value="ECO:0007669"/>
    <property type="project" value="UniProtKB-UniRule"/>
</dbReference>
<keyword evidence="1 8" id="KW-0963">Cytoplasm</keyword>
<reference evidence="9 10" key="1">
    <citation type="submission" date="2018-07" db="EMBL/GenBank/DDBJ databases">
        <title>High-quality-draft genome sequence of Gaiella occulta.</title>
        <authorList>
            <person name="Severino R."/>
            <person name="Froufe H.J.C."/>
            <person name="Rainey F.A."/>
            <person name="Barroso C."/>
            <person name="Albuquerque L."/>
            <person name="Lobo-Da-Cunha A."/>
            <person name="Da Costa M.S."/>
            <person name="Egas C."/>
        </authorList>
    </citation>
    <scope>NUCLEOTIDE SEQUENCE [LARGE SCALE GENOMIC DNA]</scope>
    <source>
        <strain evidence="9 10">F2-233</strain>
    </source>
</reference>
<keyword evidence="7 8" id="KW-0315">Glutamine amidotransferase</keyword>
<dbReference type="OrthoDB" id="9804441at2"/>
<evidence type="ECO:0000256" key="2">
    <source>
        <dbReference type="ARBA" id="ARBA00022598"/>
    </source>
</evidence>
<dbReference type="AlphaFoldDB" id="A0A7M2Z0G8"/>
<evidence type="ECO:0000313" key="10">
    <source>
        <dbReference type="Proteomes" id="UP000254134"/>
    </source>
</evidence>
<evidence type="ECO:0000256" key="5">
    <source>
        <dbReference type="ARBA" id="ARBA00022801"/>
    </source>
</evidence>
<dbReference type="EC" id="3.5.1.2" evidence="8"/>
<dbReference type="NCBIfam" id="TIGR01737">
    <property type="entry name" value="FGAM_synth_I"/>
    <property type="match status" value="1"/>
</dbReference>
<protein>
    <recommendedName>
        <fullName evidence="8">Phosphoribosylformylglycinamidine synthase subunit PurQ</fullName>
        <shortName evidence="8">FGAM synthase</shortName>
        <ecNumber evidence="8">6.3.5.3</ecNumber>
    </recommendedName>
    <alternativeName>
        <fullName evidence="8">Formylglycinamide ribonucleotide amidotransferase subunit I</fullName>
        <shortName evidence="8">FGAR amidotransferase I</shortName>
        <shortName evidence="8">FGAR-AT I</shortName>
    </alternativeName>
    <alternativeName>
        <fullName evidence="8">Glutaminase PurQ</fullName>
        <ecNumber evidence="8">3.5.1.2</ecNumber>
    </alternativeName>
    <alternativeName>
        <fullName evidence="8">Phosphoribosylformylglycinamidine synthase subunit I</fullName>
    </alternativeName>
</protein>
<evidence type="ECO:0000256" key="8">
    <source>
        <dbReference type="HAMAP-Rule" id="MF_00421"/>
    </source>
</evidence>
<dbReference type="Pfam" id="PF13507">
    <property type="entry name" value="GATase_5"/>
    <property type="match status" value="1"/>
</dbReference>
<dbReference type="InterPro" id="IPR010075">
    <property type="entry name" value="PRibForGlyAmidine_synth_PurQ"/>
</dbReference>
<dbReference type="InterPro" id="IPR029062">
    <property type="entry name" value="Class_I_gatase-like"/>
</dbReference>
<comment type="pathway">
    <text evidence="8">Purine metabolism; IMP biosynthesis via de novo pathway; 5-amino-1-(5-phospho-D-ribosyl)imidazole from N(2)-formyl-N(1)-(5-phospho-D-ribosyl)glycinamide: step 1/2.</text>
</comment>
<dbReference type="PIRSF" id="PIRSF001586">
    <property type="entry name" value="FGAM_synth_I"/>
    <property type="match status" value="1"/>
</dbReference>
<dbReference type="GO" id="GO:0004642">
    <property type="term" value="F:phosphoribosylformylglycinamidine synthase activity"/>
    <property type="evidence" value="ECO:0007669"/>
    <property type="project" value="UniProtKB-UniRule"/>
</dbReference>
<evidence type="ECO:0000256" key="6">
    <source>
        <dbReference type="ARBA" id="ARBA00022840"/>
    </source>
</evidence>
<feature type="active site" evidence="8">
    <location>
        <position position="197"/>
    </location>
</feature>
<dbReference type="NCBIfam" id="NF002957">
    <property type="entry name" value="PRK03619.1"/>
    <property type="match status" value="1"/>
</dbReference>
<keyword evidence="10" id="KW-1185">Reference proteome</keyword>
<dbReference type="GO" id="GO:0005524">
    <property type="term" value="F:ATP binding"/>
    <property type="evidence" value="ECO:0007669"/>
    <property type="project" value="UniProtKB-KW"/>
</dbReference>
<comment type="caution">
    <text evidence="9">The sequence shown here is derived from an EMBL/GenBank/DDBJ whole genome shotgun (WGS) entry which is preliminary data.</text>
</comment>
<dbReference type="HAMAP" id="MF_00421">
    <property type="entry name" value="PurQ"/>
    <property type="match status" value="1"/>
</dbReference>
<sequence>MPRIAVVTFPGSNDDGDAVLALEQLGAEAVAVWHADAALPERTAGVVLPGGFSYGDYLRCGAIARFAPVMDAVTAFAARGGPVLGICNGFQILCEAGLLPGVLRPNRQRQFVCRDVTVAVASTASVFAAGWEIGRELVIPVKHGEGNWYADGERIAALEARGQVALRYTEDVNGSLGRIAGVTNEAGNVLGLMPHPEHAVDPLLGPVGGVAVLEGLIAAASRAAAVPV</sequence>
<dbReference type="PANTHER" id="PTHR47552">
    <property type="entry name" value="PHOSPHORIBOSYLFORMYLGLYCINAMIDINE SYNTHASE SUBUNIT PURQ"/>
    <property type="match status" value="1"/>
</dbReference>
<dbReference type="SUPFAM" id="SSF52317">
    <property type="entry name" value="Class I glutamine amidotransferase-like"/>
    <property type="match status" value="1"/>
</dbReference>
<feature type="active site" description="Nucleophile" evidence="8">
    <location>
        <position position="87"/>
    </location>
</feature>
<accession>A0A7M2Z0G8</accession>
<dbReference type="GO" id="GO:0005737">
    <property type="term" value="C:cytoplasm"/>
    <property type="evidence" value="ECO:0007669"/>
    <property type="project" value="UniProtKB-SubCell"/>
</dbReference>
<evidence type="ECO:0000256" key="1">
    <source>
        <dbReference type="ARBA" id="ARBA00022490"/>
    </source>
</evidence>
<keyword evidence="6 8" id="KW-0067">ATP-binding</keyword>
<dbReference type="SMART" id="SM01211">
    <property type="entry name" value="GATase_5"/>
    <property type="match status" value="1"/>
</dbReference>
<dbReference type="Gene3D" id="3.40.50.880">
    <property type="match status" value="1"/>
</dbReference>
<dbReference type="EC" id="6.3.5.3" evidence="8"/>
<comment type="function">
    <text evidence="8">Part of the phosphoribosylformylglycinamidine synthase complex involved in the purines biosynthetic pathway. Catalyzes the ATP-dependent conversion of formylglycinamide ribonucleotide (FGAR) and glutamine to yield formylglycinamidine ribonucleotide (FGAM) and glutamate. The FGAM synthase complex is composed of three subunits. PurQ produces an ammonia molecule by converting glutamine to glutamate. PurL transfers the ammonia molecule to FGAR to form FGAM in an ATP-dependent manner. PurS interacts with PurQ and PurL and is thought to assist in the transfer of the ammonia molecule from PurQ to PurL.</text>
</comment>
<feature type="active site" evidence="8">
    <location>
        <position position="195"/>
    </location>
</feature>
<evidence type="ECO:0000256" key="4">
    <source>
        <dbReference type="ARBA" id="ARBA00022755"/>
    </source>
</evidence>
<comment type="catalytic activity">
    <reaction evidence="8">
        <text>L-glutamine + H2O = L-glutamate + NH4(+)</text>
        <dbReference type="Rhea" id="RHEA:15889"/>
        <dbReference type="ChEBI" id="CHEBI:15377"/>
        <dbReference type="ChEBI" id="CHEBI:28938"/>
        <dbReference type="ChEBI" id="CHEBI:29985"/>
        <dbReference type="ChEBI" id="CHEBI:58359"/>
        <dbReference type="EC" id="3.5.1.2"/>
    </reaction>
</comment>
<evidence type="ECO:0000256" key="3">
    <source>
        <dbReference type="ARBA" id="ARBA00022741"/>
    </source>
</evidence>
<dbReference type="RefSeq" id="WP_114794793.1">
    <property type="nucleotide sequence ID" value="NZ_QQZY01000001.1"/>
</dbReference>
<dbReference type="PROSITE" id="PS51273">
    <property type="entry name" value="GATASE_TYPE_1"/>
    <property type="match status" value="1"/>
</dbReference>
<dbReference type="PANTHER" id="PTHR47552:SF1">
    <property type="entry name" value="PHOSPHORIBOSYLFORMYLGLYCINAMIDINE SYNTHASE SUBUNIT PURQ"/>
    <property type="match status" value="1"/>
</dbReference>
<organism evidence="9 10">
    <name type="scientific">Gaiella occulta</name>
    <dbReference type="NCBI Taxonomy" id="1002870"/>
    <lineage>
        <taxon>Bacteria</taxon>
        <taxon>Bacillati</taxon>
        <taxon>Actinomycetota</taxon>
        <taxon>Thermoleophilia</taxon>
        <taxon>Gaiellales</taxon>
        <taxon>Gaiellaceae</taxon>
        <taxon>Gaiella</taxon>
    </lineage>
</organism>
<dbReference type="UniPathway" id="UPA00074">
    <property type="reaction ID" value="UER00128"/>
</dbReference>
<comment type="subunit">
    <text evidence="8">Part of the FGAM synthase complex composed of 1 PurL, 1 PurQ and 2 PurS subunits.</text>
</comment>
<comment type="subcellular location">
    <subcellularLocation>
        <location evidence="8">Cytoplasm</location>
    </subcellularLocation>
</comment>
<keyword evidence="4 8" id="KW-0658">Purine biosynthesis</keyword>
<evidence type="ECO:0000256" key="7">
    <source>
        <dbReference type="ARBA" id="ARBA00022962"/>
    </source>
</evidence>
<reference evidence="10" key="2">
    <citation type="journal article" date="2019" name="MicrobiologyOpen">
        <title>High-quality draft genome sequence of Gaiella occulta isolated from a 150 meter deep mineral water borehole and comparison with the genome sequences of other deep-branching lineages of the phylum Actinobacteria.</title>
        <authorList>
            <person name="Severino R."/>
            <person name="Froufe H.J.C."/>
            <person name="Barroso C."/>
            <person name="Albuquerque L."/>
            <person name="Lobo-da-Cunha A."/>
            <person name="da Costa M.S."/>
            <person name="Egas C."/>
        </authorList>
    </citation>
    <scope>NUCLEOTIDE SEQUENCE [LARGE SCALE GENOMIC DNA]</scope>
    <source>
        <strain evidence="10">F2-233</strain>
    </source>
</reference>
<keyword evidence="2 8" id="KW-0436">Ligase</keyword>
<comment type="catalytic activity">
    <reaction evidence="8">
        <text>N(2)-formyl-N(1)-(5-phospho-beta-D-ribosyl)glycinamide + L-glutamine + ATP + H2O = 2-formamido-N(1)-(5-O-phospho-beta-D-ribosyl)acetamidine + L-glutamate + ADP + phosphate + H(+)</text>
        <dbReference type="Rhea" id="RHEA:17129"/>
        <dbReference type="ChEBI" id="CHEBI:15377"/>
        <dbReference type="ChEBI" id="CHEBI:15378"/>
        <dbReference type="ChEBI" id="CHEBI:29985"/>
        <dbReference type="ChEBI" id="CHEBI:30616"/>
        <dbReference type="ChEBI" id="CHEBI:43474"/>
        <dbReference type="ChEBI" id="CHEBI:58359"/>
        <dbReference type="ChEBI" id="CHEBI:147286"/>
        <dbReference type="ChEBI" id="CHEBI:147287"/>
        <dbReference type="ChEBI" id="CHEBI:456216"/>
        <dbReference type="EC" id="6.3.5.3"/>
    </reaction>
</comment>
<gene>
    <name evidence="8" type="primary">purQ</name>
    <name evidence="9" type="ORF">Gocc_0337</name>
</gene>
<keyword evidence="3 8" id="KW-0547">Nucleotide-binding</keyword>
<evidence type="ECO:0000313" key="9">
    <source>
        <dbReference type="EMBL" id="RDI75918.1"/>
    </source>
</evidence>